<dbReference type="Proteomes" id="UP000305067">
    <property type="component" value="Unassembled WGS sequence"/>
</dbReference>
<dbReference type="Gene3D" id="2.130.10.10">
    <property type="entry name" value="YVTN repeat-like/Quinoprotein amine dehydrogenase"/>
    <property type="match status" value="3"/>
</dbReference>
<keyword evidence="6" id="KW-1185">Reference proteome</keyword>
<evidence type="ECO:0000259" key="4">
    <source>
        <dbReference type="Pfam" id="PF24883"/>
    </source>
</evidence>
<reference evidence="5 6" key="1">
    <citation type="journal article" date="2019" name="Nat. Ecol. Evol.">
        <title>Megaphylogeny resolves global patterns of mushroom evolution.</title>
        <authorList>
            <person name="Varga T."/>
            <person name="Krizsan K."/>
            <person name="Foldi C."/>
            <person name="Dima B."/>
            <person name="Sanchez-Garcia M."/>
            <person name="Sanchez-Ramirez S."/>
            <person name="Szollosi G.J."/>
            <person name="Szarkandi J.G."/>
            <person name="Papp V."/>
            <person name="Albert L."/>
            <person name="Andreopoulos W."/>
            <person name="Angelini C."/>
            <person name="Antonin V."/>
            <person name="Barry K.W."/>
            <person name="Bougher N.L."/>
            <person name="Buchanan P."/>
            <person name="Buyck B."/>
            <person name="Bense V."/>
            <person name="Catcheside P."/>
            <person name="Chovatia M."/>
            <person name="Cooper J."/>
            <person name="Damon W."/>
            <person name="Desjardin D."/>
            <person name="Finy P."/>
            <person name="Geml J."/>
            <person name="Haridas S."/>
            <person name="Hughes K."/>
            <person name="Justo A."/>
            <person name="Karasinski D."/>
            <person name="Kautmanova I."/>
            <person name="Kiss B."/>
            <person name="Kocsube S."/>
            <person name="Kotiranta H."/>
            <person name="LaButti K.M."/>
            <person name="Lechner B.E."/>
            <person name="Liimatainen K."/>
            <person name="Lipzen A."/>
            <person name="Lukacs Z."/>
            <person name="Mihaltcheva S."/>
            <person name="Morgado L.N."/>
            <person name="Niskanen T."/>
            <person name="Noordeloos M.E."/>
            <person name="Ohm R.A."/>
            <person name="Ortiz-Santana B."/>
            <person name="Ovrebo C."/>
            <person name="Racz N."/>
            <person name="Riley R."/>
            <person name="Savchenko A."/>
            <person name="Shiryaev A."/>
            <person name="Soop K."/>
            <person name="Spirin V."/>
            <person name="Szebenyi C."/>
            <person name="Tomsovsky M."/>
            <person name="Tulloss R.E."/>
            <person name="Uehling J."/>
            <person name="Grigoriev I.V."/>
            <person name="Vagvolgyi C."/>
            <person name="Papp T."/>
            <person name="Martin F.M."/>
            <person name="Miettinen O."/>
            <person name="Hibbett D.S."/>
            <person name="Nagy L.G."/>
        </authorList>
    </citation>
    <scope>NUCLEOTIDE SEQUENCE [LARGE SCALE GENOMIC DNA]</scope>
    <source>
        <strain evidence="5 6">CBS 309.79</strain>
    </source>
</reference>
<keyword evidence="2" id="KW-0677">Repeat</keyword>
<sequence>RRACTPETRSEIIGKLKAWAKDTFTESSPIFWLSGLAGTGKSTIAYTVCQYLKEENLLGASFFCSRNDPNARDRKNIIPSIVTQLLHCGGALFATALCALPLGTILPDNKQHVNELLVQPWLRARASEPDPRKRHQHLVVVIDALDEVENDGPELVAELIRALLAQDTRLQGIKFLLTSRPQPKIVAECRPIDHRAIYSTEQISPDDATDDIRRYLRVELPQLHEKYPHSVESIVKHCAGLFIIAATVVRYLDPPNDPLSLPQQKKRLADFENMNVALPKANKHEFRVDSLYRVVLDQALPIEGGDEHEYAKRVMYAVVTARQPLTVSELAPLVALHSEPDEWTDTDAVTIIIHRFHAVLYTSGHDHRVRTYHKSFRDFLLSTVRCNAHAEAASDYFYYRTTTCLQVMEKALRFNMGGFPSSYPLDIDDQDLAKRIKMNINKELEYACRFWATHLSSLRHENERNIREALVHFFRLKVLFWMESMHLLKIDCRPSMHLARDWARHLKPQNKDLNVLMAAVDMLWASFINNTTSQSTPHLYISSLATVLAMSAMRSISLPDWQSSFPGLPTVKCTGILHEPSLLIIQREGHNASVHSVAFSPDGMRIASGSDDLTTVRIWDATTGTQVAKMKGHGDSVLSVAFSPDGTQIASSSGDETMGIWDATTGAEVAMMEGHESCVYSVAFSPDGMRIASGSADLTVRIWDATTGTQVAKMKGHGDSVLSVAFSPDGTQIASSSGDETMGIWDATTGAKVAMMEGHGDSVSSVAFSPDGMRIASGSADLTVRIWDATTGTQVAMMEGHKSCVYSVAFSPDGTQIASGSDDSTVRIWDAATGIPVAKMEGHDSKFRSVAFSPD</sequence>
<name>A0A5C3PZB8_9AGAR</name>
<evidence type="ECO:0000313" key="5">
    <source>
        <dbReference type="EMBL" id="TFK95195.1"/>
    </source>
</evidence>
<dbReference type="InterPro" id="IPR015943">
    <property type="entry name" value="WD40/YVTN_repeat-like_dom_sf"/>
</dbReference>
<dbReference type="InterPro" id="IPR056884">
    <property type="entry name" value="NPHP3-like_N"/>
</dbReference>
<keyword evidence="1 3" id="KW-0853">WD repeat</keyword>
<dbReference type="SUPFAM" id="SSF52540">
    <property type="entry name" value="P-loop containing nucleoside triphosphate hydrolases"/>
    <property type="match status" value="1"/>
</dbReference>
<dbReference type="Gene3D" id="3.40.50.300">
    <property type="entry name" value="P-loop containing nucleotide triphosphate hydrolases"/>
    <property type="match status" value="1"/>
</dbReference>
<dbReference type="PROSITE" id="PS50082">
    <property type="entry name" value="WD_REPEATS_2"/>
    <property type="match status" value="6"/>
</dbReference>
<evidence type="ECO:0000256" key="1">
    <source>
        <dbReference type="ARBA" id="ARBA00022574"/>
    </source>
</evidence>
<feature type="repeat" description="WD" evidence="3">
    <location>
        <begin position="672"/>
        <end position="713"/>
    </location>
</feature>
<dbReference type="STRING" id="1884261.A0A5C3PZB8"/>
<feature type="repeat" description="WD" evidence="3">
    <location>
        <begin position="630"/>
        <end position="671"/>
    </location>
</feature>
<feature type="repeat" description="WD" evidence="3">
    <location>
        <begin position="798"/>
        <end position="839"/>
    </location>
</feature>
<gene>
    <name evidence="5" type="ORF">BDV98DRAFT_486564</name>
</gene>
<dbReference type="Pfam" id="PF00400">
    <property type="entry name" value="WD40"/>
    <property type="match status" value="6"/>
</dbReference>
<evidence type="ECO:0000313" key="6">
    <source>
        <dbReference type="Proteomes" id="UP000305067"/>
    </source>
</evidence>
<feature type="non-terminal residue" evidence="5">
    <location>
        <position position="855"/>
    </location>
</feature>
<dbReference type="InterPro" id="IPR036322">
    <property type="entry name" value="WD40_repeat_dom_sf"/>
</dbReference>
<dbReference type="PANTHER" id="PTHR45333:SF1">
    <property type="entry name" value="CHROMOSOME UNDETERMINED SCAFFOLD_625, WHOLE GENOME SHOTGUN SEQUENCE"/>
    <property type="match status" value="1"/>
</dbReference>
<dbReference type="SMART" id="SM00320">
    <property type="entry name" value="WD40"/>
    <property type="match status" value="6"/>
</dbReference>
<dbReference type="AlphaFoldDB" id="A0A5C3PZB8"/>
<dbReference type="InterPro" id="IPR027417">
    <property type="entry name" value="P-loop_NTPase"/>
</dbReference>
<dbReference type="InterPro" id="IPR001680">
    <property type="entry name" value="WD40_rpt"/>
</dbReference>
<accession>A0A5C3PZB8</accession>
<protein>
    <submittedName>
        <fullName evidence="5">WD40-repeat-containing domain protein</fullName>
    </submittedName>
</protein>
<dbReference type="PANTHER" id="PTHR45333">
    <property type="entry name" value="MEMBRANE PROTEIN-RELATED"/>
    <property type="match status" value="1"/>
</dbReference>
<feature type="domain" description="Nephrocystin 3-like N-terminal" evidence="4">
    <location>
        <begin position="17"/>
        <end position="180"/>
    </location>
</feature>
<feature type="repeat" description="WD" evidence="3">
    <location>
        <begin position="756"/>
        <end position="797"/>
    </location>
</feature>
<dbReference type="PROSITE" id="PS00678">
    <property type="entry name" value="WD_REPEATS_1"/>
    <property type="match status" value="5"/>
</dbReference>
<dbReference type="PRINTS" id="PR00320">
    <property type="entry name" value="GPROTEINBRPT"/>
</dbReference>
<dbReference type="PROSITE" id="PS50294">
    <property type="entry name" value="WD_REPEATS_REGION"/>
    <property type="match status" value="6"/>
</dbReference>
<evidence type="ECO:0000256" key="3">
    <source>
        <dbReference type="PROSITE-ProRule" id="PRU00221"/>
    </source>
</evidence>
<feature type="repeat" description="WD" evidence="3">
    <location>
        <begin position="714"/>
        <end position="755"/>
    </location>
</feature>
<organism evidence="5 6">
    <name type="scientific">Pterulicium gracile</name>
    <dbReference type="NCBI Taxonomy" id="1884261"/>
    <lineage>
        <taxon>Eukaryota</taxon>
        <taxon>Fungi</taxon>
        <taxon>Dikarya</taxon>
        <taxon>Basidiomycota</taxon>
        <taxon>Agaricomycotina</taxon>
        <taxon>Agaricomycetes</taxon>
        <taxon>Agaricomycetidae</taxon>
        <taxon>Agaricales</taxon>
        <taxon>Pleurotineae</taxon>
        <taxon>Pterulaceae</taxon>
        <taxon>Pterulicium</taxon>
    </lineage>
</organism>
<proteinExistence type="predicted"/>
<dbReference type="OrthoDB" id="3266532at2759"/>
<dbReference type="InterPro" id="IPR019775">
    <property type="entry name" value="WD40_repeat_CS"/>
</dbReference>
<feature type="repeat" description="WD" evidence="3">
    <location>
        <begin position="587"/>
        <end position="629"/>
    </location>
</feature>
<dbReference type="CDD" id="cd00200">
    <property type="entry name" value="WD40"/>
    <property type="match status" value="1"/>
</dbReference>
<dbReference type="SUPFAM" id="SSF50978">
    <property type="entry name" value="WD40 repeat-like"/>
    <property type="match status" value="1"/>
</dbReference>
<dbReference type="InterPro" id="IPR020472">
    <property type="entry name" value="WD40_PAC1"/>
</dbReference>
<feature type="non-terminal residue" evidence="5">
    <location>
        <position position="1"/>
    </location>
</feature>
<evidence type="ECO:0000256" key="2">
    <source>
        <dbReference type="ARBA" id="ARBA00022737"/>
    </source>
</evidence>
<dbReference type="Pfam" id="PF24883">
    <property type="entry name" value="NPHP3_N"/>
    <property type="match status" value="1"/>
</dbReference>
<dbReference type="EMBL" id="ML178909">
    <property type="protein sequence ID" value="TFK95195.1"/>
    <property type="molecule type" value="Genomic_DNA"/>
</dbReference>